<dbReference type="RefSeq" id="WP_219907816.1">
    <property type="nucleotide sequence ID" value="NZ_PZKG01000150.1"/>
</dbReference>
<reference evidence="2 3" key="1">
    <citation type="submission" date="2018-03" db="EMBL/GenBank/DDBJ databases">
        <title>Cereibacter changlensis.</title>
        <authorList>
            <person name="Meyer T.E."/>
            <person name="Miller S."/>
            <person name="Lodha T."/>
            <person name="Gandham S."/>
            <person name="Chintalapati S."/>
            <person name="Chintalapati V.R."/>
        </authorList>
    </citation>
    <scope>NUCLEOTIDE SEQUENCE [LARGE SCALE GENOMIC DNA]</scope>
    <source>
        <strain evidence="2 3">JA139</strain>
    </source>
</reference>
<dbReference type="AlphaFoldDB" id="A0A2T4JQ05"/>
<keyword evidence="1" id="KW-0472">Membrane</keyword>
<protein>
    <submittedName>
        <fullName evidence="2">Uncharacterized protein</fullName>
    </submittedName>
</protein>
<feature type="transmembrane region" description="Helical" evidence="1">
    <location>
        <begin position="6"/>
        <end position="23"/>
    </location>
</feature>
<keyword evidence="3" id="KW-1185">Reference proteome</keyword>
<feature type="non-terminal residue" evidence="2">
    <location>
        <position position="1"/>
    </location>
</feature>
<dbReference type="Proteomes" id="UP000241010">
    <property type="component" value="Unassembled WGS sequence"/>
</dbReference>
<proteinExistence type="predicted"/>
<organism evidence="2 3">
    <name type="scientific">Cereibacter changlensis JA139</name>
    <dbReference type="NCBI Taxonomy" id="1188249"/>
    <lineage>
        <taxon>Bacteria</taxon>
        <taxon>Pseudomonadati</taxon>
        <taxon>Pseudomonadota</taxon>
        <taxon>Alphaproteobacteria</taxon>
        <taxon>Rhodobacterales</taxon>
        <taxon>Paracoccaceae</taxon>
        <taxon>Cereibacter</taxon>
    </lineage>
</organism>
<accession>A0A2T4JQ05</accession>
<sequence>ALNLMLLPVNLAGVLASIWQMAGGPRRKFSRTPKVASRTVVPPYAFVFNLGILGLMLAYVLLGIGADKPLGVAIPLINILLYSYGLWRFVGLGAGFADLGLSLGQSAGRLFQGLARPMPAAAALPVLATAYPMPVTALSLGERQRPLCRAAQSQPSEEDR</sequence>
<evidence type="ECO:0000256" key="1">
    <source>
        <dbReference type="SAM" id="Phobius"/>
    </source>
</evidence>
<feature type="transmembrane region" description="Helical" evidence="1">
    <location>
        <begin position="70"/>
        <end position="87"/>
    </location>
</feature>
<gene>
    <name evidence="2" type="ORF">C5F48_19865</name>
</gene>
<comment type="caution">
    <text evidence="2">The sequence shown here is derived from an EMBL/GenBank/DDBJ whole genome shotgun (WGS) entry which is preliminary data.</text>
</comment>
<evidence type="ECO:0000313" key="2">
    <source>
        <dbReference type="EMBL" id="PTE20002.1"/>
    </source>
</evidence>
<name>A0A2T4JQ05_9RHOB</name>
<dbReference type="EMBL" id="PZKG01000150">
    <property type="protein sequence ID" value="PTE20002.1"/>
    <property type="molecule type" value="Genomic_DNA"/>
</dbReference>
<keyword evidence="1" id="KW-0812">Transmembrane</keyword>
<evidence type="ECO:0000313" key="3">
    <source>
        <dbReference type="Proteomes" id="UP000241010"/>
    </source>
</evidence>
<keyword evidence="1" id="KW-1133">Transmembrane helix</keyword>
<feature type="transmembrane region" description="Helical" evidence="1">
    <location>
        <begin position="44"/>
        <end position="64"/>
    </location>
</feature>